<proteinExistence type="predicted"/>
<dbReference type="SUPFAM" id="SSF51430">
    <property type="entry name" value="NAD(P)-linked oxidoreductase"/>
    <property type="match status" value="1"/>
</dbReference>
<dbReference type="Gene3D" id="3.20.20.100">
    <property type="entry name" value="NADP-dependent oxidoreductase domain"/>
    <property type="match status" value="1"/>
</dbReference>
<dbReference type="PANTHER" id="PTHR43312">
    <property type="entry name" value="D-THREO-ALDOSE 1-DEHYDROGENASE"/>
    <property type="match status" value="1"/>
</dbReference>
<dbReference type="CDD" id="cd19086">
    <property type="entry name" value="AKR_AKR11C1"/>
    <property type="match status" value="1"/>
</dbReference>
<dbReference type="RefSeq" id="WP_231005913.1">
    <property type="nucleotide sequence ID" value="NZ_JAJNEC010000005.1"/>
</dbReference>
<dbReference type="InterPro" id="IPR023210">
    <property type="entry name" value="NADP_OxRdtase_dom"/>
</dbReference>
<feature type="domain" description="NADP-dependent oxidoreductase" evidence="1">
    <location>
        <begin position="16"/>
        <end position="273"/>
    </location>
</feature>
<accession>A0ABS8PTA3</accession>
<reference evidence="2 3" key="1">
    <citation type="submission" date="2021-11" db="EMBL/GenBank/DDBJ databases">
        <title>Genomic of Niabella pedocola.</title>
        <authorList>
            <person name="Wu T."/>
        </authorList>
    </citation>
    <scope>NUCLEOTIDE SEQUENCE [LARGE SCALE GENOMIC DNA]</scope>
    <source>
        <strain evidence="2 3">JCM 31011</strain>
    </source>
</reference>
<dbReference type="Proteomes" id="UP001199816">
    <property type="component" value="Unassembled WGS sequence"/>
</dbReference>
<evidence type="ECO:0000313" key="2">
    <source>
        <dbReference type="EMBL" id="MCD2424314.1"/>
    </source>
</evidence>
<sequence>MEYRSLGNTGWAVSTLGFGCMSLTGSKEESVQLISEAVNGGINFFDTADLYEKGENEKLVGLALKPFRKAVFLATKAGNQWRADGSGWDWNPGRDYILRCAEESLKRLQTDYIDLYQLHGGTIEDNIDETIEAFELLKQQGKIRHYGISSIRPNVIREYVKRSSIESVMVQYSLLDRRPEEALLPLLKEHHKGVLVRGALAQGLLINKPAKEYTGHAAKTVETIQDRVKQLAAANQITAQQLALNYVWNNPAVTTVIAGIRTREQLQQLMAIATVPGKDLTAALQAVAPSTFYEQHR</sequence>
<comment type="caution">
    <text evidence="2">The sequence shown here is derived from an EMBL/GenBank/DDBJ whole genome shotgun (WGS) entry which is preliminary data.</text>
</comment>
<dbReference type="EMBL" id="JAJNEC010000005">
    <property type="protein sequence ID" value="MCD2424314.1"/>
    <property type="molecule type" value="Genomic_DNA"/>
</dbReference>
<keyword evidence="3" id="KW-1185">Reference proteome</keyword>
<dbReference type="InterPro" id="IPR020471">
    <property type="entry name" value="AKR"/>
</dbReference>
<gene>
    <name evidence="2" type="ORF">LQ567_16155</name>
</gene>
<dbReference type="PRINTS" id="PR00069">
    <property type="entry name" value="ALDKETRDTASE"/>
</dbReference>
<evidence type="ECO:0000313" key="3">
    <source>
        <dbReference type="Proteomes" id="UP001199816"/>
    </source>
</evidence>
<evidence type="ECO:0000259" key="1">
    <source>
        <dbReference type="Pfam" id="PF00248"/>
    </source>
</evidence>
<name>A0ABS8PTA3_9BACT</name>
<dbReference type="InterPro" id="IPR036812">
    <property type="entry name" value="NAD(P)_OxRdtase_dom_sf"/>
</dbReference>
<protein>
    <submittedName>
        <fullName evidence="2">Aldo/keto reductase</fullName>
    </submittedName>
</protein>
<dbReference type="PROSITE" id="PS51257">
    <property type="entry name" value="PROKAR_LIPOPROTEIN"/>
    <property type="match status" value="1"/>
</dbReference>
<dbReference type="Pfam" id="PF00248">
    <property type="entry name" value="Aldo_ket_red"/>
    <property type="match status" value="1"/>
</dbReference>
<dbReference type="PANTHER" id="PTHR43312:SF1">
    <property type="entry name" value="NADP-DEPENDENT OXIDOREDUCTASE DOMAIN-CONTAINING PROTEIN"/>
    <property type="match status" value="1"/>
</dbReference>
<organism evidence="2 3">
    <name type="scientific">Niabella pedocola</name>
    <dbReference type="NCBI Taxonomy" id="1752077"/>
    <lineage>
        <taxon>Bacteria</taxon>
        <taxon>Pseudomonadati</taxon>
        <taxon>Bacteroidota</taxon>
        <taxon>Chitinophagia</taxon>
        <taxon>Chitinophagales</taxon>
        <taxon>Chitinophagaceae</taxon>
        <taxon>Niabella</taxon>
    </lineage>
</organism>
<dbReference type="InterPro" id="IPR053135">
    <property type="entry name" value="AKR2_Oxidoreductase"/>
</dbReference>